<dbReference type="Proteomes" id="UP001595443">
    <property type="component" value="Unassembled WGS sequence"/>
</dbReference>
<evidence type="ECO:0000313" key="1">
    <source>
        <dbReference type="EMBL" id="MFC2966936.1"/>
    </source>
</evidence>
<gene>
    <name evidence="1" type="ORF">ACFOES_02415</name>
</gene>
<name>A0ABV7AD02_9RHOB</name>
<sequence>MSGKIDNWMDAMVQRRALARWRAAAETAETLDPARLRALRGEARQLQRALGQFTHVADGRLALPMIGSSAMRKPASADWAWRPGIWRGPLARPGLAAVASETGFGDGATLFHDCTTNELSLRQIRNRREADLAPYGLRLDVFRFDGSFLSLVLELPAEAAQGLTRRHVIRMDATVEKERPLEIFARLNVKHGPNVEQIVRELPRDATEVMIEFDLAYTKMNEKRVDKLWVDLIFEGPEMNQVTWRDVTFCRRPRADL</sequence>
<dbReference type="RefSeq" id="WP_377831566.1">
    <property type="nucleotide sequence ID" value="NZ_JBHRSK010000003.1"/>
</dbReference>
<reference evidence="2" key="1">
    <citation type="journal article" date="2019" name="Int. J. Syst. Evol. Microbiol.">
        <title>The Global Catalogue of Microorganisms (GCM) 10K type strain sequencing project: providing services to taxonomists for standard genome sequencing and annotation.</title>
        <authorList>
            <consortium name="The Broad Institute Genomics Platform"/>
            <consortium name="The Broad Institute Genome Sequencing Center for Infectious Disease"/>
            <person name="Wu L."/>
            <person name="Ma J."/>
        </authorList>
    </citation>
    <scope>NUCLEOTIDE SEQUENCE [LARGE SCALE GENOMIC DNA]</scope>
    <source>
        <strain evidence="2">KCTC 62192</strain>
    </source>
</reference>
<keyword evidence="2" id="KW-1185">Reference proteome</keyword>
<organism evidence="1 2">
    <name type="scientific">Acidimangrovimonas pyrenivorans</name>
    <dbReference type="NCBI Taxonomy" id="2030798"/>
    <lineage>
        <taxon>Bacteria</taxon>
        <taxon>Pseudomonadati</taxon>
        <taxon>Pseudomonadota</taxon>
        <taxon>Alphaproteobacteria</taxon>
        <taxon>Rhodobacterales</taxon>
        <taxon>Paracoccaceae</taxon>
        <taxon>Acidimangrovimonas</taxon>
    </lineage>
</organism>
<evidence type="ECO:0000313" key="2">
    <source>
        <dbReference type="Proteomes" id="UP001595443"/>
    </source>
</evidence>
<accession>A0ABV7AD02</accession>
<dbReference type="InterPro" id="IPR045514">
    <property type="entry name" value="DUF6478"/>
</dbReference>
<comment type="caution">
    <text evidence="1">The sequence shown here is derived from an EMBL/GenBank/DDBJ whole genome shotgun (WGS) entry which is preliminary data.</text>
</comment>
<dbReference type="EMBL" id="JBHRSK010000003">
    <property type="protein sequence ID" value="MFC2966936.1"/>
    <property type="molecule type" value="Genomic_DNA"/>
</dbReference>
<proteinExistence type="predicted"/>
<dbReference type="Pfam" id="PF20086">
    <property type="entry name" value="DUF6478"/>
    <property type="match status" value="1"/>
</dbReference>
<protein>
    <submittedName>
        <fullName evidence="1">DUF6478 family protein</fullName>
    </submittedName>
</protein>